<name>A0A8K0XK89_9AGAR</name>
<keyword evidence="2" id="KW-1185">Reference proteome</keyword>
<sequence length="558" mass="63598">MSNTRKGDGSPLKALFSRLSLRNTSAKKRPQSLIALYPTELLVEIFFYLVSVSYQTFLTDVRSIDAGFLRQAHVSRRWRVWMLQATHVCRHWRAVAYQHPLLWTLVNLDWPRAWLQLAFTQSHNLPLHLVSSKMHDGHAHVNYLGILLPRAATVELRMARQTNLTYGALNLPVLRYLKITQEEKDWPVPFVSYQSNLQVLEHLELLGCPWREAARYFRPTLRYLSIQLCQNIPSVLAVLDALESMPLLEHLSVGFPIYGEAETELEGTGTCSPRRAVTLRNLTQLWLSGKVTMITETLQHLRYPASACVALVPDALDSQPWRLQNLRVNSLYATIAGKLQGKGVIGTPERLQSLVVRAPSLDNPLTPQFVLETESQVQVRYSGKALPSEHPWPILTLAMQDVHIEDLVTGMVGALGDDQCREVREVVLKGGFPEYLAPMFVDAFVRLPNVESLLLYDSTMWDSRYVAVGVPAPDQTLFPRMRELRLRRFAFHDAWDVELAELRLPFENMMALLLDLLASRREGGFAMDRLKIERSVDFTEKDKRALAKYVKEVVVLAL</sequence>
<dbReference type="AlphaFoldDB" id="A0A8K0XK89"/>
<evidence type="ECO:0000313" key="2">
    <source>
        <dbReference type="Proteomes" id="UP000813824"/>
    </source>
</evidence>
<proteinExistence type="predicted"/>
<evidence type="ECO:0000313" key="1">
    <source>
        <dbReference type="EMBL" id="KAH8080688.1"/>
    </source>
</evidence>
<protein>
    <recommendedName>
        <fullName evidence="3">F-box domain-containing protein</fullName>
    </recommendedName>
</protein>
<accession>A0A8K0XK89</accession>
<dbReference type="OrthoDB" id="3248197at2759"/>
<gene>
    <name evidence="1" type="ORF">BXZ70DRAFT_960024</name>
</gene>
<comment type="caution">
    <text evidence="1">The sequence shown here is derived from an EMBL/GenBank/DDBJ whole genome shotgun (WGS) entry which is preliminary data.</text>
</comment>
<evidence type="ECO:0008006" key="3">
    <source>
        <dbReference type="Google" id="ProtNLM"/>
    </source>
</evidence>
<reference evidence="1" key="1">
    <citation type="journal article" date="2021" name="New Phytol.">
        <title>Evolutionary innovations through gain and loss of genes in the ectomycorrhizal Boletales.</title>
        <authorList>
            <person name="Wu G."/>
            <person name="Miyauchi S."/>
            <person name="Morin E."/>
            <person name="Kuo A."/>
            <person name="Drula E."/>
            <person name="Varga T."/>
            <person name="Kohler A."/>
            <person name="Feng B."/>
            <person name="Cao Y."/>
            <person name="Lipzen A."/>
            <person name="Daum C."/>
            <person name="Hundley H."/>
            <person name="Pangilinan J."/>
            <person name="Johnson J."/>
            <person name="Barry K."/>
            <person name="LaButti K."/>
            <person name="Ng V."/>
            <person name="Ahrendt S."/>
            <person name="Min B."/>
            <person name="Choi I.G."/>
            <person name="Park H."/>
            <person name="Plett J.M."/>
            <person name="Magnuson J."/>
            <person name="Spatafora J.W."/>
            <person name="Nagy L.G."/>
            <person name="Henrissat B."/>
            <person name="Grigoriev I.V."/>
            <person name="Yang Z.L."/>
            <person name="Xu J."/>
            <person name="Martin F.M."/>
        </authorList>
    </citation>
    <scope>NUCLEOTIDE SEQUENCE</scope>
    <source>
        <strain evidence="1">KKN 215</strain>
    </source>
</reference>
<dbReference type="SUPFAM" id="SSF52047">
    <property type="entry name" value="RNI-like"/>
    <property type="match status" value="1"/>
</dbReference>
<dbReference type="Proteomes" id="UP000813824">
    <property type="component" value="Unassembled WGS sequence"/>
</dbReference>
<organism evidence="1 2">
    <name type="scientific">Cristinia sonorae</name>
    <dbReference type="NCBI Taxonomy" id="1940300"/>
    <lineage>
        <taxon>Eukaryota</taxon>
        <taxon>Fungi</taxon>
        <taxon>Dikarya</taxon>
        <taxon>Basidiomycota</taxon>
        <taxon>Agaricomycotina</taxon>
        <taxon>Agaricomycetes</taxon>
        <taxon>Agaricomycetidae</taxon>
        <taxon>Agaricales</taxon>
        <taxon>Pleurotineae</taxon>
        <taxon>Stephanosporaceae</taxon>
        <taxon>Cristinia</taxon>
    </lineage>
</organism>
<dbReference type="EMBL" id="JAEVFJ010000053">
    <property type="protein sequence ID" value="KAH8080688.1"/>
    <property type="molecule type" value="Genomic_DNA"/>
</dbReference>